<evidence type="ECO:0000313" key="2">
    <source>
        <dbReference type="EMBL" id="QYI86571.1"/>
    </source>
</evidence>
<keyword evidence="1" id="KW-0175">Coiled coil</keyword>
<dbReference type="EMBL" id="MZ333457">
    <property type="protein sequence ID" value="QYI86571.1"/>
    <property type="molecule type" value="Genomic_DNA"/>
</dbReference>
<reference evidence="2 3" key="1">
    <citation type="journal article" date="2022" name="Viruses">
        <title>Two Novel Lytic Bacteriophages Infecting Enterococcus spp. Are Promising Candidates for Targeted Antibacterial Therapy.</title>
        <authorList>
            <person name="Tkachev P.V."/>
            <person name="Pchelin I.M."/>
            <person name="Azarov D.V."/>
            <person name="Gorshkov A.N."/>
            <person name="Shamova O.V."/>
            <person name="Dmitriev A.V."/>
            <person name="Goncharov A.E."/>
        </authorList>
    </citation>
    <scope>NUCLEOTIDE SEQUENCE [LARGE SCALE GENOMIC DNA]</scope>
</reference>
<accession>A0AAE7WED4</accession>
<organism evidence="2 3">
    <name type="scientific">Enterococcus phage SSsP-1</name>
    <dbReference type="NCBI Taxonomy" id="2859527"/>
    <lineage>
        <taxon>Viruses</taxon>
        <taxon>Duplodnaviria</taxon>
        <taxon>Heunggongvirae</taxon>
        <taxon>Uroviricota</taxon>
        <taxon>Caudoviricetes</taxon>
        <taxon>Saphexavirus</taxon>
        <taxon>Saphexavirus SSsP1</taxon>
    </lineage>
</organism>
<evidence type="ECO:0000313" key="3">
    <source>
        <dbReference type="Proteomes" id="UP000827296"/>
    </source>
</evidence>
<evidence type="ECO:0000256" key="1">
    <source>
        <dbReference type="SAM" id="Coils"/>
    </source>
</evidence>
<sequence>MSYYLSQMNNLKEKIRYEKTSVKLIRESIERIGKPTGEYSLGYTDALKMELLIHQKMLEDAQEELMKLEKERNK</sequence>
<proteinExistence type="predicted"/>
<protein>
    <submittedName>
        <fullName evidence="2">Uncharacterized protein</fullName>
    </submittedName>
</protein>
<name>A0AAE7WED4_9CAUD</name>
<dbReference type="Proteomes" id="UP000827296">
    <property type="component" value="Segment"/>
</dbReference>
<feature type="coiled-coil region" evidence="1">
    <location>
        <begin position="44"/>
        <end position="71"/>
    </location>
</feature>
<keyword evidence="3" id="KW-1185">Reference proteome</keyword>